<accession>A0A392MQV7</accession>
<protein>
    <submittedName>
        <fullName evidence="1">TMV resistance protein N-like</fullName>
    </submittedName>
</protein>
<evidence type="ECO:0000313" key="2">
    <source>
        <dbReference type="Proteomes" id="UP000265520"/>
    </source>
</evidence>
<dbReference type="PANTHER" id="PTHR11017">
    <property type="entry name" value="LEUCINE-RICH REPEAT-CONTAINING PROTEIN"/>
    <property type="match status" value="1"/>
</dbReference>
<dbReference type="SUPFAM" id="SSF52058">
    <property type="entry name" value="L domain-like"/>
    <property type="match status" value="1"/>
</dbReference>
<dbReference type="InterPro" id="IPR044974">
    <property type="entry name" value="Disease_R_plants"/>
</dbReference>
<dbReference type="GO" id="GO:0006952">
    <property type="term" value="P:defense response"/>
    <property type="evidence" value="ECO:0007669"/>
    <property type="project" value="InterPro"/>
</dbReference>
<reference evidence="1 2" key="1">
    <citation type="journal article" date="2018" name="Front. Plant Sci.">
        <title>Red Clover (Trifolium pratense) and Zigzag Clover (T. medium) - A Picture of Genomic Similarities and Differences.</title>
        <authorList>
            <person name="Dluhosova J."/>
            <person name="Istvanek J."/>
            <person name="Nedelnik J."/>
            <person name="Repkova J."/>
        </authorList>
    </citation>
    <scope>NUCLEOTIDE SEQUENCE [LARGE SCALE GENOMIC DNA]</scope>
    <source>
        <strain evidence="2">cv. 10/8</strain>
        <tissue evidence="1">Leaf</tissue>
    </source>
</reference>
<keyword evidence="2" id="KW-1185">Reference proteome</keyword>
<dbReference type="Gene3D" id="3.80.10.10">
    <property type="entry name" value="Ribonuclease Inhibitor"/>
    <property type="match status" value="1"/>
</dbReference>
<dbReference type="InterPro" id="IPR032675">
    <property type="entry name" value="LRR_dom_sf"/>
</dbReference>
<organism evidence="1 2">
    <name type="scientific">Trifolium medium</name>
    <dbReference type="NCBI Taxonomy" id="97028"/>
    <lineage>
        <taxon>Eukaryota</taxon>
        <taxon>Viridiplantae</taxon>
        <taxon>Streptophyta</taxon>
        <taxon>Embryophyta</taxon>
        <taxon>Tracheophyta</taxon>
        <taxon>Spermatophyta</taxon>
        <taxon>Magnoliopsida</taxon>
        <taxon>eudicotyledons</taxon>
        <taxon>Gunneridae</taxon>
        <taxon>Pentapetalae</taxon>
        <taxon>rosids</taxon>
        <taxon>fabids</taxon>
        <taxon>Fabales</taxon>
        <taxon>Fabaceae</taxon>
        <taxon>Papilionoideae</taxon>
        <taxon>50 kb inversion clade</taxon>
        <taxon>NPAAA clade</taxon>
        <taxon>Hologalegina</taxon>
        <taxon>IRL clade</taxon>
        <taxon>Trifolieae</taxon>
        <taxon>Trifolium</taxon>
    </lineage>
</organism>
<evidence type="ECO:0000313" key="1">
    <source>
        <dbReference type="EMBL" id="MCH89887.1"/>
    </source>
</evidence>
<dbReference type="Proteomes" id="UP000265520">
    <property type="component" value="Unassembled WGS sequence"/>
</dbReference>
<comment type="caution">
    <text evidence="1">The sequence shown here is derived from an EMBL/GenBank/DDBJ whole genome shotgun (WGS) entry which is preliminary data.</text>
</comment>
<feature type="non-terminal residue" evidence="1">
    <location>
        <position position="169"/>
    </location>
</feature>
<dbReference type="PANTHER" id="PTHR11017:SF271">
    <property type="entry name" value="DISEASE RESISTANCE PROTEIN (TIR-NBS-LRR CLASS) FAMILY"/>
    <property type="match status" value="1"/>
</dbReference>
<dbReference type="AlphaFoldDB" id="A0A392MQV7"/>
<sequence length="169" mass="19003">MMEKLKILNLSHSRYLTQTPDFSYLPNLEKLVLKDCPRLSKVSHSIGHLNKVLLINLKDCISLYNLPRNIYTLKSLKTLILSGCLMIDKLDEDFEQMESLTTLMADNTAITEVPFSVVRSKSIGYISLCGYEGSSRDVFPSIIWSWMSPINNLSLPVQTVAGMSSLVSL</sequence>
<gene>
    <name evidence="1" type="ORF">A2U01_0010791</name>
</gene>
<name>A0A392MQV7_9FABA</name>
<proteinExistence type="predicted"/>
<dbReference type="EMBL" id="LXQA010017119">
    <property type="protein sequence ID" value="MCH89887.1"/>
    <property type="molecule type" value="Genomic_DNA"/>
</dbReference>